<dbReference type="STRING" id="767770.A0A1L9NKQ9"/>
<reference evidence="9" key="1">
    <citation type="journal article" date="2017" name="Genome Biol.">
        <title>Comparative genomics reveals high biological diversity and specific adaptations in the industrially and medically important fungal genus Aspergillus.</title>
        <authorList>
            <person name="de Vries R.P."/>
            <person name="Riley R."/>
            <person name="Wiebenga A."/>
            <person name="Aguilar-Osorio G."/>
            <person name="Amillis S."/>
            <person name="Uchima C.A."/>
            <person name="Anderluh G."/>
            <person name="Asadollahi M."/>
            <person name="Askin M."/>
            <person name="Barry K."/>
            <person name="Battaglia E."/>
            <person name="Bayram O."/>
            <person name="Benocci T."/>
            <person name="Braus-Stromeyer S.A."/>
            <person name="Caldana C."/>
            <person name="Canovas D."/>
            <person name="Cerqueira G.C."/>
            <person name="Chen F."/>
            <person name="Chen W."/>
            <person name="Choi C."/>
            <person name="Clum A."/>
            <person name="Dos Santos R.A."/>
            <person name="Damasio A.R."/>
            <person name="Diallinas G."/>
            <person name="Emri T."/>
            <person name="Fekete E."/>
            <person name="Flipphi M."/>
            <person name="Freyberg S."/>
            <person name="Gallo A."/>
            <person name="Gournas C."/>
            <person name="Habgood R."/>
            <person name="Hainaut M."/>
            <person name="Harispe M.L."/>
            <person name="Henrissat B."/>
            <person name="Hilden K.S."/>
            <person name="Hope R."/>
            <person name="Hossain A."/>
            <person name="Karabika E."/>
            <person name="Karaffa L."/>
            <person name="Karanyi Z."/>
            <person name="Krasevec N."/>
            <person name="Kuo A."/>
            <person name="Kusch H."/>
            <person name="LaButti K."/>
            <person name="Lagendijk E.L."/>
            <person name="Lapidus A."/>
            <person name="Levasseur A."/>
            <person name="Lindquist E."/>
            <person name="Lipzen A."/>
            <person name="Logrieco A.F."/>
            <person name="MacCabe A."/>
            <person name="Maekelae M.R."/>
            <person name="Malavazi I."/>
            <person name="Melin P."/>
            <person name="Meyer V."/>
            <person name="Mielnichuk N."/>
            <person name="Miskei M."/>
            <person name="Molnar A.P."/>
            <person name="Mule G."/>
            <person name="Ngan C.Y."/>
            <person name="Orejas M."/>
            <person name="Orosz E."/>
            <person name="Ouedraogo J.P."/>
            <person name="Overkamp K.M."/>
            <person name="Park H.-S."/>
            <person name="Perrone G."/>
            <person name="Piumi F."/>
            <person name="Punt P.J."/>
            <person name="Ram A.F."/>
            <person name="Ramon A."/>
            <person name="Rauscher S."/>
            <person name="Record E."/>
            <person name="Riano-Pachon D.M."/>
            <person name="Robert V."/>
            <person name="Roehrig J."/>
            <person name="Ruller R."/>
            <person name="Salamov A."/>
            <person name="Salih N.S."/>
            <person name="Samson R.A."/>
            <person name="Sandor E."/>
            <person name="Sanguinetti M."/>
            <person name="Schuetze T."/>
            <person name="Sepcic K."/>
            <person name="Shelest E."/>
            <person name="Sherlock G."/>
            <person name="Sophianopoulou V."/>
            <person name="Squina F.M."/>
            <person name="Sun H."/>
            <person name="Susca A."/>
            <person name="Todd R.B."/>
            <person name="Tsang A."/>
            <person name="Unkles S.E."/>
            <person name="van de Wiele N."/>
            <person name="van Rossen-Uffink D."/>
            <person name="Oliveira J.V."/>
            <person name="Vesth T.C."/>
            <person name="Visser J."/>
            <person name="Yu J.-H."/>
            <person name="Zhou M."/>
            <person name="Andersen M.R."/>
            <person name="Archer D.B."/>
            <person name="Baker S.E."/>
            <person name="Benoit I."/>
            <person name="Brakhage A.A."/>
            <person name="Braus G.H."/>
            <person name="Fischer R."/>
            <person name="Frisvad J.C."/>
            <person name="Goldman G.H."/>
            <person name="Houbraken J."/>
            <person name="Oakley B."/>
            <person name="Pocsi I."/>
            <person name="Scazzocchio C."/>
            <person name="Seiboth B."/>
            <person name="vanKuyk P.A."/>
            <person name="Wortman J."/>
            <person name="Dyer P.S."/>
            <person name="Grigoriev I.V."/>
        </authorList>
    </citation>
    <scope>NUCLEOTIDE SEQUENCE [LARGE SCALE GENOMIC DNA]</scope>
    <source>
        <strain evidence="9">CBS 134.48</strain>
    </source>
</reference>
<feature type="transmembrane region" description="Helical" evidence="6">
    <location>
        <begin position="278"/>
        <end position="298"/>
    </location>
</feature>
<gene>
    <name evidence="8" type="ORF">ASPTUDRAFT_917932</name>
</gene>
<evidence type="ECO:0000256" key="5">
    <source>
        <dbReference type="ARBA" id="ARBA00023136"/>
    </source>
</evidence>
<feature type="transmembrane region" description="Helical" evidence="6">
    <location>
        <begin position="101"/>
        <end position="124"/>
    </location>
</feature>
<comment type="subcellular location">
    <subcellularLocation>
        <location evidence="1">Membrane</location>
        <topology evidence="1">Multi-pass membrane protein</topology>
    </subcellularLocation>
</comment>
<dbReference type="Gene3D" id="1.20.1250.20">
    <property type="entry name" value="MFS general substrate transporter like domains"/>
    <property type="match status" value="2"/>
</dbReference>
<comment type="similarity">
    <text evidence="2">Belongs to the major facilitator superfamily.</text>
</comment>
<feature type="transmembrane region" description="Helical" evidence="6">
    <location>
        <begin position="210"/>
        <end position="233"/>
    </location>
</feature>
<evidence type="ECO:0000259" key="7">
    <source>
        <dbReference type="PROSITE" id="PS50850"/>
    </source>
</evidence>
<keyword evidence="9" id="KW-1185">Reference proteome</keyword>
<dbReference type="Pfam" id="PF07690">
    <property type="entry name" value="MFS_1"/>
    <property type="match status" value="1"/>
</dbReference>
<feature type="transmembrane region" description="Helical" evidence="6">
    <location>
        <begin position="68"/>
        <end position="89"/>
    </location>
</feature>
<organism evidence="8 9">
    <name type="scientific">Aspergillus tubingensis (strain CBS 134.48)</name>
    <dbReference type="NCBI Taxonomy" id="767770"/>
    <lineage>
        <taxon>Eukaryota</taxon>
        <taxon>Fungi</taxon>
        <taxon>Dikarya</taxon>
        <taxon>Ascomycota</taxon>
        <taxon>Pezizomycotina</taxon>
        <taxon>Eurotiomycetes</taxon>
        <taxon>Eurotiomycetidae</taxon>
        <taxon>Eurotiales</taxon>
        <taxon>Aspergillaceae</taxon>
        <taxon>Aspergillus</taxon>
        <taxon>Aspergillus subgen. Circumdati</taxon>
    </lineage>
</organism>
<keyword evidence="5 6" id="KW-0472">Membrane</keyword>
<proteinExistence type="inferred from homology"/>
<evidence type="ECO:0000256" key="2">
    <source>
        <dbReference type="ARBA" id="ARBA00008335"/>
    </source>
</evidence>
<evidence type="ECO:0000313" key="8">
    <source>
        <dbReference type="EMBL" id="OJI89792.1"/>
    </source>
</evidence>
<name>A0A1L9NKQ9_ASPTC</name>
<feature type="transmembrane region" description="Helical" evidence="6">
    <location>
        <begin position="144"/>
        <end position="164"/>
    </location>
</feature>
<dbReference type="EMBL" id="KV878177">
    <property type="protein sequence ID" value="OJI89792.1"/>
    <property type="molecule type" value="Genomic_DNA"/>
</dbReference>
<feature type="transmembrane region" description="Helical" evidence="6">
    <location>
        <begin position="185"/>
        <end position="204"/>
    </location>
</feature>
<dbReference type="InterPro" id="IPR036259">
    <property type="entry name" value="MFS_trans_sf"/>
</dbReference>
<feature type="domain" description="Major facilitator superfamily (MFS) profile" evidence="7">
    <location>
        <begin position="1"/>
        <end position="304"/>
    </location>
</feature>
<dbReference type="VEuPathDB" id="FungiDB:ASPTUDRAFT_917932"/>
<dbReference type="PROSITE" id="PS50850">
    <property type="entry name" value="MFS"/>
    <property type="match status" value="1"/>
</dbReference>
<evidence type="ECO:0000313" key="9">
    <source>
        <dbReference type="Proteomes" id="UP000184304"/>
    </source>
</evidence>
<evidence type="ECO:0000256" key="4">
    <source>
        <dbReference type="ARBA" id="ARBA00022989"/>
    </source>
</evidence>
<dbReference type="GO" id="GO:0022857">
    <property type="term" value="F:transmembrane transporter activity"/>
    <property type="evidence" value="ECO:0007669"/>
    <property type="project" value="InterPro"/>
</dbReference>
<keyword evidence="3 6" id="KW-0812">Transmembrane</keyword>
<dbReference type="PANTHER" id="PTHR23502:SF68">
    <property type="entry name" value="MULTIDRUG TRANSPORTER, PUTATIVE (AFU_ORTHOLOGUE AFUA_3G01120)-RELATED"/>
    <property type="match status" value="1"/>
</dbReference>
<accession>A0A1L9NKQ9</accession>
<dbReference type="InterPro" id="IPR020846">
    <property type="entry name" value="MFS_dom"/>
</dbReference>
<evidence type="ECO:0000256" key="3">
    <source>
        <dbReference type="ARBA" id="ARBA00022692"/>
    </source>
</evidence>
<evidence type="ECO:0000256" key="1">
    <source>
        <dbReference type="ARBA" id="ARBA00004141"/>
    </source>
</evidence>
<dbReference type="GO" id="GO:0016020">
    <property type="term" value="C:membrane"/>
    <property type="evidence" value="ECO:0007669"/>
    <property type="project" value="UniProtKB-SubCell"/>
</dbReference>
<dbReference type="AlphaFoldDB" id="A0A1L9NKQ9"/>
<dbReference type="PANTHER" id="PTHR23502">
    <property type="entry name" value="MAJOR FACILITATOR SUPERFAMILY"/>
    <property type="match status" value="1"/>
</dbReference>
<protein>
    <recommendedName>
        <fullName evidence="7">Major facilitator superfamily (MFS) profile domain-containing protein</fullName>
    </recommendedName>
</protein>
<dbReference type="OMA" id="FNTHNES"/>
<dbReference type="SUPFAM" id="SSF103473">
    <property type="entry name" value="MFS general substrate transporter"/>
    <property type="match status" value="1"/>
</dbReference>
<keyword evidence="4 6" id="KW-1133">Transmembrane helix</keyword>
<dbReference type="InterPro" id="IPR011701">
    <property type="entry name" value="MFS"/>
</dbReference>
<dbReference type="Proteomes" id="UP000184304">
    <property type="component" value="Unassembled WGS sequence"/>
</dbReference>
<sequence>MSSLISFPFLAGSAGSAPLALGAENIADIMEPQRRGLPRSVWATGPVVGPVVGPVCGGFLTENASWRWVFWVIAILSALHSDLTPSTLFTISITRPLKMLVFSPIISALSLYVAVVYGFPYLLFKTISQVYGNQYNFTAGVVRLTYIKLGAGSTIGLLAMGRFSDVVSKHLAGGTKGPWKPEFRLALMIPLSLALPIGLLWYGWTAEKKAHWILPIIGTGWIGFGFVASFVAIQSYPVDAFTTHAASAAAASTVLRSLLGAVLPLAGPSMYSALGLGWGNSVLAFTAIAMLPLPLVFFMSGERI</sequence>
<evidence type="ECO:0000256" key="6">
    <source>
        <dbReference type="SAM" id="Phobius"/>
    </source>
</evidence>